<protein>
    <recommendedName>
        <fullName evidence="3">F-box domain-containing protein</fullName>
    </recommendedName>
</protein>
<evidence type="ECO:0000313" key="2">
    <source>
        <dbReference type="Proteomes" id="UP000660729"/>
    </source>
</evidence>
<dbReference type="OrthoDB" id="10354827at2759"/>
<comment type="caution">
    <text evidence="1">The sequence shown here is derived from an EMBL/GenBank/DDBJ whole genome shotgun (WGS) entry which is preliminary data.</text>
</comment>
<evidence type="ECO:0000313" key="1">
    <source>
        <dbReference type="EMBL" id="KAF7192372.1"/>
    </source>
</evidence>
<dbReference type="Proteomes" id="UP000660729">
    <property type="component" value="Unassembled WGS sequence"/>
</dbReference>
<keyword evidence="2" id="KW-1185">Reference proteome</keyword>
<name>A0A8H6VJ62_9PEZI</name>
<reference evidence="1" key="1">
    <citation type="submission" date="2020-04" db="EMBL/GenBank/DDBJ databases">
        <title>Draft genome resource of the tomato pathogen Pseudocercospora fuligena.</title>
        <authorList>
            <person name="Zaccaron A."/>
        </authorList>
    </citation>
    <scope>NUCLEOTIDE SEQUENCE</scope>
    <source>
        <strain evidence="1">PF001</strain>
    </source>
</reference>
<proteinExistence type="predicted"/>
<dbReference type="AlphaFoldDB" id="A0A8H6VJ62"/>
<evidence type="ECO:0008006" key="3">
    <source>
        <dbReference type="Google" id="ProtNLM"/>
    </source>
</evidence>
<sequence>MATQNDKHYLTQELAQELLDQIIGYLDLSNCLKLRLIFSEDAFKDKVAPTLRPYLTNLFVSPTETSLFNFEHIAKSPFYNDYVEKVTFVPQALSEYRNGFHNSELEEFATVAQYRDTIRESYKRIELSGFEAGRSLELYRGLVSEHRIHYQSWEGQSSNEYPADVYAALKAGLCSLPKLKQLIISPDIHQDGLNASCLLYSDAYERQREARMIHGLCNSLGGSAAKDFLQNKVSFECTHALFAAISHTKLELDSLAIGDSHDARMHDIIQDSIDWRLEDILPVFRKLKKLTISCEDCGDYYFSDPHKRTEFWKGVASTAIGLDELTLFTGAGLDDWHHGIYKVLDHFLEFGNYPGLRIIRIRGPQRKPDLIRGADFDSFLIKHRKTLEEVDLSGVLFSDMSMHEGICATIRHVLDDAAARLSKLRSFKMLVHRRNEHFDGECQRFGVPATCEKYFIRRGVWMHRDELDNLASLLGVMLKEGSWDFGEYAMRTKA</sequence>
<dbReference type="EMBL" id="JABCIY010000148">
    <property type="protein sequence ID" value="KAF7192372.1"/>
    <property type="molecule type" value="Genomic_DNA"/>
</dbReference>
<organism evidence="1 2">
    <name type="scientific">Pseudocercospora fuligena</name>
    <dbReference type="NCBI Taxonomy" id="685502"/>
    <lineage>
        <taxon>Eukaryota</taxon>
        <taxon>Fungi</taxon>
        <taxon>Dikarya</taxon>
        <taxon>Ascomycota</taxon>
        <taxon>Pezizomycotina</taxon>
        <taxon>Dothideomycetes</taxon>
        <taxon>Dothideomycetidae</taxon>
        <taxon>Mycosphaerellales</taxon>
        <taxon>Mycosphaerellaceae</taxon>
        <taxon>Pseudocercospora</taxon>
    </lineage>
</organism>
<gene>
    <name evidence="1" type="ORF">HII31_06404</name>
</gene>
<accession>A0A8H6VJ62</accession>